<comment type="caution">
    <text evidence="1">The sequence shown here is derived from an EMBL/GenBank/DDBJ whole genome shotgun (WGS) entry which is preliminary data.</text>
</comment>
<accession>A0AAW0IMX5</accession>
<dbReference type="AlphaFoldDB" id="A0AAW0IMX5"/>
<dbReference type="EMBL" id="PKMF04000983">
    <property type="protein sequence ID" value="KAK7815737.1"/>
    <property type="molecule type" value="Genomic_DNA"/>
</dbReference>
<reference evidence="1 2" key="1">
    <citation type="journal article" date="2018" name="Sci. Data">
        <title>The draft genome sequence of cork oak.</title>
        <authorList>
            <person name="Ramos A.M."/>
            <person name="Usie A."/>
            <person name="Barbosa P."/>
            <person name="Barros P.M."/>
            <person name="Capote T."/>
            <person name="Chaves I."/>
            <person name="Simoes F."/>
            <person name="Abreu I."/>
            <person name="Carrasquinho I."/>
            <person name="Faro C."/>
            <person name="Guimaraes J.B."/>
            <person name="Mendonca D."/>
            <person name="Nobrega F."/>
            <person name="Rodrigues L."/>
            <person name="Saibo N.J.M."/>
            <person name="Varela M.C."/>
            <person name="Egas C."/>
            <person name="Matos J."/>
            <person name="Miguel C.M."/>
            <person name="Oliveira M.M."/>
            <person name="Ricardo C.P."/>
            <person name="Goncalves S."/>
        </authorList>
    </citation>
    <scope>NUCLEOTIDE SEQUENCE [LARGE SCALE GENOMIC DNA]</scope>
    <source>
        <strain evidence="2">cv. HL8</strain>
    </source>
</reference>
<gene>
    <name evidence="1" type="ORF">CFP56_001139</name>
</gene>
<organism evidence="1 2">
    <name type="scientific">Quercus suber</name>
    <name type="common">Cork oak</name>
    <dbReference type="NCBI Taxonomy" id="58331"/>
    <lineage>
        <taxon>Eukaryota</taxon>
        <taxon>Viridiplantae</taxon>
        <taxon>Streptophyta</taxon>
        <taxon>Embryophyta</taxon>
        <taxon>Tracheophyta</taxon>
        <taxon>Spermatophyta</taxon>
        <taxon>Magnoliopsida</taxon>
        <taxon>eudicotyledons</taxon>
        <taxon>Gunneridae</taxon>
        <taxon>Pentapetalae</taxon>
        <taxon>rosids</taxon>
        <taxon>fabids</taxon>
        <taxon>Fagales</taxon>
        <taxon>Fagaceae</taxon>
        <taxon>Quercus</taxon>
    </lineage>
</organism>
<dbReference type="Proteomes" id="UP000237347">
    <property type="component" value="Unassembled WGS sequence"/>
</dbReference>
<sequence length="60" mass="6861">MKMGSQFKGLGKTEDPIKVMMIGGCHLVLTRTSLELLRQLDHTVFNVAPNTWDLLEIYRN</sequence>
<evidence type="ECO:0000313" key="1">
    <source>
        <dbReference type="EMBL" id="KAK7815737.1"/>
    </source>
</evidence>
<proteinExistence type="predicted"/>
<keyword evidence="2" id="KW-1185">Reference proteome</keyword>
<protein>
    <submittedName>
        <fullName evidence="1">Uncharacterized protein</fullName>
    </submittedName>
</protein>
<evidence type="ECO:0000313" key="2">
    <source>
        <dbReference type="Proteomes" id="UP000237347"/>
    </source>
</evidence>
<name>A0AAW0IMX5_QUESU</name>